<organism evidence="1">
    <name type="scientific">Rhizophora mucronata</name>
    <name type="common">Asiatic mangrove</name>
    <dbReference type="NCBI Taxonomy" id="61149"/>
    <lineage>
        <taxon>Eukaryota</taxon>
        <taxon>Viridiplantae</taxon>
        <taxon>Streptophyta</taxon>
        <taxon>Embryophyta</taxon>
        <taxon>Tracheophyta</taxon>
        <taxon>Spermatophyta</taxon>
        <taxon>Magnoliopsida</taxon>
        <taxon>eudicotyledons</taxon>
        <taxon>Gunneridae</taxon>
        <taxon>Pentapetalae</taxon>
        <taxon>rosids</taxon>
        <taxon>fabids</taxon>
        <taxon>Malpighiales</taxon>
        <taxon>Rhizophoraceae</taxon>
        <taxon>Rhizophora</taxon>
    </lineage>
</organism>
<sequence length="52" mass="6248">MQSIFLIHQTGCSYPFKITSKLQQHQKKYIITFYFLVDYQTLGIHIMEYSTN</sequence>
<proteinExistence type="predicted"/>
<name>A0A2P2IKN3_RHIMU</name>
<dbReference type="EMBL" id="GGEC01001292">
    <property type="protein sequence ID" value="MBW81775.1"/>
    <property type="molecule type" value="Transcribed_RNA"/>
</dbReference>
<dbReference type="AlphaFoldDB" id="A0A2P2IKN3"/>
<accession>A0A2P2IKN3</accession>
<reference evidence="1" key="1">
    <citation type="submission" date="2018-02" db="EMBL/GenBank/DDBJ databases">
        <title>Rhizophora mucronata_Transcriptome.</title>
        <authorList>
            <person name="Meera S.P."/>
            <person name="Sreeshan A."/>
            <person name="Augustine A."/>
        </authorList>
    </citation>
    <scope>NUCLEOTIDE SEQUENCE</scope>
    <source>
        <tissue evidence="1">Leaf</tissue>
    </source>
</reference>
<protein>
    <submittedName>
        <fullName evidence="1">Uncharacterized protein</fullName>
    </submittedName>
</protein>
<evidence type="ECO:0000313" key="1">
    <source>
        <dbReference type="EMBL" id="MBW81775.1"/>
    </source>
</evidence>